<gene>
    <name evidence="1" type="ORF">MBELCI_2016</name>
</gene>
<keyword evidence="2" id="KW-1185">Reference proteome</keyword>
<dbReference type="EMBL" id="BATB01000025">
    <property type="protein sequence ID" value="GAD55964.1"/>
    <property type="molecule type" value="Genomic_DNA"/>
</dbReference>
<organism evidence="1 2">
    <name type="scientific">Limimaricola cinnabarinus LL-001</name>
    <dbReference type="NCBI Taxonomy" id="1337093"/>
    <lineage>
        <taxon>Bacteria</taxon>
        <taxon>Pseudomonadati</taxon>
        <taxon>Pseudomonadota</taxon>
        <taxon>Alphaproteobacteria</taxon>
        <taxon>Rhodobacterales</taxon>
        <taxon>Paracoccaceae</taxon>
        <taxon>Limimaricola</taxon>
    </lineage>
</organism>
<evidence type="ECO:0000313" key="1">
    <source>
        <dbReference type="EMBL" id="GAD55964.1"/>
    </source>
</evidence>
<reference evidence="1" key="1">
    <citation type="journal article" date="2013" name="Genome Announc.">
        <title>Draft Genome Sequence of Loktanella cinnabarina LL-001T, Isolated from Deep-Sea Floor Sediment.</title>
        <authorList>
            <person name="Nishi S."/>
            <person name="Tsubouchi T."/>
            <person name="Takaki Y."/>
            <person name="Koyanagi R."/>
            <person name="Satoh N."/>
            <person name="Maruyama T."/>
            <person name="Hatada Y."/>
        </authorList>
    </citation>
    <scope>NUCLEOTIDE SEQUENCE [LARGE SCALE GENOMIC DNA]</scope>
    <source>
        <strain evidence="1">LL-001</strain>
    </source>
</reference>
<proteinExistence type="predicted"/>
<accession>U3AE63</accession>
<evidence type="ECO:0000313" key="2">
    <source>
        <dbReference type="Proteomes" id="UP000016566"/>
    </source>
</evidence>
<comment type="caution">
    <text evidence="1">The sequence shown here is derived from an EMBL/GenBank/DDBJ whole genome shotgun (WGS) entry which is preliminary data.</text>
</comment>
<sequence length="94" mass="10788">MMLGAGDDWFRADMGRNGEKYADVFVLDVLNNGDDIIHDFSREDRIDLRGADYDIEFRGNRDRSTVVEIEDGGRIFLQAFSRADYEAMNGDIFL</sequence>
<dbReference type="Proteomes" id="UP000016566">
    <property type="component" value="Unassembled WGS sequence"/>
</dbReference>
<name>U3AE63_9RHOB</name>
<protein>
    <submittedName>
        <fullName evidence="1">Uncharacterized protein</fullName>
    </submittedName>
</protein>
<dbReference type="AlphaFoldDB" id="U3AE63"/>